<evidence type="ECO:0000313" key="3">
    <source>
        <dbReference type="Proteomes" id="UP000886841"/>
    </source>
</evidence>
<feature type="transmembrane region" description="Helical" evidence="1">
    <location>
        <begin position="57"/>
        <end position="82"/>
    </location>
</feature>
<keyword evidence="1" id="KW-1133">Transmembrane helix</keyword>
<keyword evidence="1" id="KW-0812">Transmembrane</keyword>
<dbReference type="InterPro" id="IPR032111">
    <property type="entry name" value="Clostridium_phage_holin"/>
</dbReference>
<dbReference type="Pfam" id="PF16079">
    <property type="entry name" value="Phage_holin_5_2"/>
    <property type="match status" value="1"/>
</dbReference>
<evidence type="ECO:0000256" key="1">
    <source>
        <dbReference type="SAM" id="Phobius"/>
    </source>
</evidence>
<protein>
    <submittedName>
        <fullName evidence="2">Phage holin family protein</fullName>
    </submittedName>
</protein>
<name>A0A9D1EJ80_9FIRM</name>
<accession>A0A9D1EJ80</accession>
<dbReference type="AlphaFoldDB" id="A0A9D1EJ80"/>
<feature type="transmembrane region" description="Helical" evidence="1">
    <location>
        <begin position="32"/>
        <end position="51"/>
    </location>
</feature>
<evidence type="ECO:0000313" key="2">
    <source>
        <dbReference type="EMBL" id="HIR93048.1"/>
    </source>
</evidence>
<reference evidence="2" key="1">
    <citation type="submission" date="2020-10" db="EMBL/GenBank/DDBJ databases">
        <authorList>
            <person name="Gilroy R."/>
        </authorList>
    </citation>
    <scope>NUCLEOTIDE SEQUENCE</scope>
    <source>
        <strain evidence="2">ChiSxjej1B13-7041</strain>
    </source>
</reference>
<dbReference type="EMBL" id="DVHU01000060">
    <property type="protein sequence ID" value="HIR93048.1"/>
    <property type="molecule type" value="Genomic_DNA"/>
</dbReference>
<dbReference type="Proteomes" id="UP000886841">
    <property type="component" value="Unassembled WGS sequence"/>
</dbReference>
<sequence length="93" mass="9899">MEFVKPELLVVAVVLYFVGLGLEKAQAVKEKLIPLILGGTGILICGIYVFATCSCTGPGAIAMAFFTSITQGILVAGASYYVRQVTVQLKKKE</sequence>
<proteinExistence type="predicted"/>
<keyword evidence="1" id="KW-0472">Membrane</keyword>
<reference evidence="2" key="2">
    <citation type="journal article" date="2021" name="PeerJ">
        <title>Extensive microbial diversity within the chicken gut microbiome revealed by metagenomics and culture.</title>
        <authorList>
            <person name="Gilroy R."/>
            <person name="Ravi A."/>
            <person name="Getino M."/>
            <person name="Pursley I."/>
            <person name="Horton D.L."/>
            <person name="Alikhan N.F."/>
            <person name="Baker D."/>
            <person name="Gharbi K."/>
            <person name="Hall N."/>
            <person name="Watson M."/>
            <person name="Adriaenssens E.M."/>
            <person name="Foster-Nyarko E."/>
            <person name="Jarju S."/>
            <person name="Secka A."/>
            <person name="Antonio M."/>
            <person name="Oren A."/>
            <person name="Chaudhuri R.R."/>
            <person name="La Ragione R."/>
            <person name="Hildebrand F."/>
            <person name="Pallen M.J."/>
        </authorList>
    </citation>
    <scope>NUCLEOTIDE SEQUENCE</scope>
    <source>
        <strain evidence="2">ChiSxjej1B13-7041</strain>
    </source>
</reference>
<feature type="transmembrane region" description="Helical" evidence="1">
    <location>
        <begin position="6"/>
        <end position="25"/>
    </location>
</feature>
<comment type="caution">
    <text evidence="2">The sequence shown here is derived from an EMBL/GenBank/DDBJ whole genome shotgun (WGS) entry which is preliminary data.</text>
</comment>
<organism evidence="2 3">
    <name type="scientific">Candidatus Egerieimonas intestinavium</name>
    <dbReference type="NCBI Taxonomy" id="2840777"/>
    <lineage>
        <taxon>Bacteria</taxon>
        <taxon>Bacillati</taxon>
        <taxon>Bacillota</taxon>
        <taxon>Clostridia</taxon>
        <taxon>Lachnospirales</taxon>
        <taxon>Lachnospiraceae</taxon>
        <taxon>Lachnospiraceae incertae sedis</taxon>
        <taxon>Candidatus Egerieimonas</taxon>
    </lineage>
</organism>
<gene>
    <name evidence="2" type="ORF">IAB98_06485</name>
</gene>